<evidence type="ECO:0000313" key="14">
    <source>
        <dbReference type="EMBL" id="RPB17604.1"/>
    </source>
</evidence>
<name>A0A3N4L3X3_9PEZI</name>
<dbReference type="InterPro" id="IPR041973">
    <property type="entry name" value="KOW_Spt5_1"/>
</dbReference>
<dbReference type="PIRSF" id="PIRSF036945">
    <property type="entry name" value="Spt5"/>
    <property type="match status" value="1"/>
</dbReference>
<keyword evidence="14" id="KW-0251">Elongation factor</keyword>
<dbReference type="InterPro" id="IPR036735">
    <property type="entry name" value="NGN_dom_sf"/>
</dbReference>
<feature type="compositionally biased region" description="Low complexity" evidence="10">
    <location>
        <begin position="991"/>
        <end position="1011"/>
    </location>
</feature>
<dbReference type="GO" id="GO:0003746">
    <property type="term" value="F:translation elongation factor activity"/>
    <property type="evidence" value="ECO:0007669"/>
    <property type="project" value="UniProtKB-KW"/>
</dbReference>
<gene>
    <name evidence="14" type="ORF">P167DRAFT_514874</name>
</gene>
<dbReference type="GO" id="GO:0006397">
    <property type="term" value="P:mRNA processing"/>
    <property type="evidence" value="ECO:0007669"/>
    <property type="project" value="UniProtKB-KW"/>
</dbReference>
<dbReference type="CDD" id="cd06082">
    <property type="entry name" value="KOW_Spt5_2"/>
    <property type="match status" value="1"/>
</dbReference>
<dbReference type="AlphaFoldDB" id="A0A3N4L3X3"/>
<dbReference type="FunCoup" id="A0A3N4L3X3">
    <property type="interactions" value="1278"/>
</dbReference>
<comment type="subcellular location">
    <subcellularLocation>
        <location evidence="1 9">Nucleus</location>
    </subcellularLocation>
</comment>
<dbReference type="Gene3D" id="2.30.30.30">
    <property type="match status" value="3"/>
</dbReference>
<dbReference type="CDD" id="cd06081">
    <property type="entry name" value="KOW_Spt5_1"/>
    <property type="match status" value="1"/>
</dbReference>
<dbReference type="Pfam" id="PF23290">
    <property type="entry name" value="KOW5_SPT5"/>
    <property type="match status" value="1"/>
</dbReference>
<keyword evidence="4" id="KW-0507">mRNA processing</keyword>
<dbReference type="InterPro" id="IPR039659">
    <property type="entry name" value="SPT5"/>
</dbReference>
<dbReference type="SMART" id="SM00738">
    <property type="entry name" value="NGN"/>
    <property type="match status" value="1"/>
</dbReference>
<dbReference type="CDD" id="cd06084">
    <property type="entry name" value="KOW_Spt5_4"/>
    <property type="match status" value="1"/>
</dbReference>
<feature type="domain" description="KOW" evidence="12">
    <location>
        <begin position="723"/>
        <end position="750"/>
    </location>
</feature>
<feature type="compositionally biased region" description="Polar residues" evidence="10">
    <location>
        <begin position="817"/>
        <end position="835"/>
    </location>
</feature>
<dbReference type="InterPro" id="IPR024945">
    <property type="entry name" value="Spt5_C_dom"/>
</dbReference>
<evidence type="ECO:0000256" key="10">
    <source>
        <dbReference type="SAM" id="MobiDB-lite"/>
    </source>
</evidence>
<accession>A0A3N4L3X3</accession>
<dbReference type="InterPro" id="IPR039385">
    <property type="entry name" value="NGN_Euk"/>
</dbReference>
<dbReference type="FunFam" id="2.30.30.30:FF:000018">
    <property type="entry name" value="Transcription elongation factor SPT5"/>
    <property type="match status" value="1"/>
</dbReference>
<feature type="compositionally biased region" description="Low complexity" evidence="10">
    <location>
        <begin position="959"/>
        <end position="971"/>
    </location>
</feature>
<dbReference type="Pfam" id="PF23284">
    <property type="entry name" value="KOW2_Spt5"/>
    <property type="match status" value="1"/>
</dbReference>
<dbReference type="GO" id="GO:0006368">
    <property type="term" value="P:transcription elongation by RNA polymerase II"/>
    <property type="evidence" value="ECO:0007669"/>
    <property type="project" value="TreeGrafter"/>
</dbReference>
<evidence type="ECO:0000256" key="9">
    <source>
        <dbReference type="PIRNR" id="PIRNR036945"/>
    </source>
</evidence>
<proteinExistence type="inferred from homology"/>
<dbReference type="GO" id="GO:0032044">
    <property type="term" value="C:DSIF complex"/>
    <property type="evidence" value="ECO:0007669"/>
    <property type="project" value="TreeGrafter"/>
</dbReference>
<dbReference type="PANTHER" id="PTHR11125">
    <property type="entry name" value="SUPPRESSOR OF TY 5"/>
    <property type="match status" value="1"/>
</dbReference>
<protein>
    <recommendedName>
        <fullName evidence="3 9">Transcription elongation factor SPT5</fullName>
    </recommendedName>
</protein>
<dbReference type="CDD" id="cd09888">
    <property type="entry name" value="NGN_Euk"/>
    <property type="match status" value="1"/>
</dbReference>
<evidence type="ECO:0000259" key="12">
    <source>
        <dbReference type="SMART" id="SM00739"/>
    </source>
</evidence>
<evidence type="ECO:0000256" key="3">
    <source>
        <dbReference type="ARBA" id="ARBA00020181"/>
    </source>
</evidence>
<evidence type="ECO:0000256" key="8">
    <source>
        <dbReference type="ARBA" id="ARBA00025870"/>
    </source>
</evidence>
<feature type="region of interest" description="Disordered" evidence="10">
    <location>
        <begin position="782"/>
        <end position="1053"/>
    </location>
</feature>
<dbReference type="GO" id="GO:0003729">
    <property type="term" value="F:mRNA binding"/>
    <property type="evidence" value="ECO:0007669"/>
    <property type="project" value="TreeGrafter"/>
</dbReference>
<dbReference type="EMBL" id="ML119105">
    <property type="protein sequence ID" value="RPB17604.1"/>
    <property type="molecule type" value="Genomic_DNA"/>
</dbReference>
<keyword evidence="5 9" id="KW-0804">Transcription</keyword>
<keyword evidence="6 9" id="KW-0539">Nucleus</keyword>
<evidence type="ECO:0000256" key="6">
    <source>
        <dbReference type="ARBA" id="ARBA00023242"/>
    </source>
</evidence>
<dbReference type="InterPro" id="IPR005100">
    <property type="entry name" value="NGN-domain"/>
</dbReference>
<keyword evidence="15" id="KW-1185">Reference proteome</keyword>
<dbReference type="GO" id="GO:0006357">
    <property type="term" value="P:regulation of transcription by RNA polymerase II"/>
    <property type="evidence" value="ECO:0007669"/>
    <property type="project" value="InterPro"/>
</dbReference>
<dbReference type="Pfam" id="PF23291">
    <property type="entry name" value="KOW4_SPT5"/>
    <property type="match status" value="1"/>
</dbReference>
<feature type="region of interest" description="Disordered" evidence="10">
    <location>
        <begin position="328"/>
        <end position="359"/>
    </location>
</feature>
<feature type="domain" description="NusG-like N-terminal" evidence="11">
    <location>
        <begin position="191"/>
        <end position="282"/>
    </location>
</feature>
<dbReference type="SUPFAM" id="SSF50104">
    <property type="entry name" value="Translation proteins SH3-like domain"/>
    <property type="match status" value="1"/>
</dbReference>
<dbReference type="InterPro" id="IPR041975">
    <property type="entry name" value="KOW_Spt5_2"/>
</dbReference>
<dbReference type="InterPro" id="IPR041977">
    <property type="entry name" value="KOW_Spt5_4"/>
</dbReference>
<dbReference type="Pfam" id="PF12815">
    <property type="entry name" value="CTD"/>
    <property type="match status" value="1"/>
</dbReference>
<dbReference type="InterPro" id="IPR041976">
    <property type="entry name" value="KOW_Spt5_3"/>
</dbReference>
<feature type="compositionally biased region" description="Acidic residues" evidence="10">
    <location>
        <begin position="31"/>
        <end position="40"/>
    </location>
</feature>
<dbReference type="InParanoid" id="A0A3N4L3X3"/>
<feature type="region of interest" description="Disordered" evidence="10">
    <location>
        <begin position="1"/>
        <end position="130"/>
    </location>
</feature>
<feature type="compositionally biased region" description="Acidic residues" evidence="10">
    <location>
        <begin position="94"/>
        <end position="126"/>
    </location>
</feature>
<feature type="compositionally biased region" description="Polar residues" evidence="10">
    <location>
        <begin position="875"/>
        <end position="893"/>
    </location>
</feature>
<dbReference type="InterPro" id="IPR005824">
    <property type="entry name" value="KOW"/>
</dbReference>
<evidence type="ECO:0000259" key="11">
    <source>
        <dbReference type="SMART" id="SM00738"/>
    </source>
</evidence>
<dbReference type="OrthoDB" id="28901at2759"/>
<reference evidence="14 15" key="1">
    <citation type="journal article" date="2018" name="Nat. Ecol. Evol.">
        <title>Pezizomycetes genomes reveal the molecular basis of ectomycorrhizal truffle lifestyle.</title>
        <authorList>
            <person name="Murat C."/>
            <person name="Payen T."/>
            <person name="Noel B."/>
            <person name="Kuo A."/>
            <person name="Morin E."/>
            <person name="Chen J."/>
            <person name="Kohler A."/>
            <person name="Krizsan K."/>
            <person name="Balestrini R."/>
            <person name="Da Silva C."/>
            <person name="Montanini B."/>
            <person name="Hainaut M."/>
            <person name="Levati E."/>
            <person name="Barry K.W."/>
            <person name="Belfiori B."/>
            <person name="Cichocki N."/>
            <person name="Clum A."/>
            <person name="Dockter R.B."/>
            <person name="Fauchery L."/>
            <person name="Guy J."/>
            <person name="Iotti M."/>
            <person name="Le Tacon F."/>
            <person name="Lindquist E.A."/>
            <person name="Lipzen A."/>
            <person name="Malagnac F."/>
            <person name="Mello A."/>
            <person name="Molinier V."/>
            <person name="Miyauchi S."/>
            <person name="Poulain J."/>
            <person name="Riccioni C."/>
            <person name="Rubini A."/>
            <person name="Sitrit Y."/>
            <person name="Splivallo R."/>
            <person name="Traeger S."/>
            <person name="Wang M."/>
            <person name="Zifcakova L."/>
            <person name="Wipf D."/>
            <person name="Zambonelli A."/>
            <person name="Paolocci F."/>
            <person name="Nowrousian M."/>
            <person name="Ottonello S."/>
            <person name="Baldrian P."/>
            <person name="Spatafora J.W."/>
            <person name="Henrissat B."/>
            <person name="Nagy L.G."/>
            <person name="Aury J.M."/>
            <person name="Wincker P."/>
            <person name="Grigoriev I.V."/>
            <person name="Bonfante P."/>
            <person name="Martin F.M."/>
        </authorList>
    </citation>
    <scope>NUCLEOTIDE SEQUENCE [LARGE SCALE GENOMIC DNA]</scope>
    <source>
        <strain evidence="14 15">CCBAS932</strain>
    </source>
</reference>
<dbReference type="Pfam" id="PF03439">
    <property type="entry name" value="Spt5-NGN"/>
    <property type="match status" value="1"/>
</dbReference>
<dbReference type="InterPro" id="IPR057936">
    <property type="entry name" value="KOWx_Spt5"/>
</dbReference>
<organism evidence="14 15">
    <name type="scientific">Morchella conica CCBAS932</name>
    <dbReference type="NCBI Taxonomy" id="1392247"/>
    <lineage>
        <taxon>Eukaryota</taxon>
        <taxon>Fungi</taxon>
        <taxon>Dikarya</taxon>
        <taxon>Ascomycota</taxon>
        <taxon>Pezizomycotina</taxon>
        <taxon>Pezizomycetes</taxon>
        <taxon>Pezizales</taxon>
        <taxon>Morchellaceae</taxon>
        <taxon>Morchella</taxon>
    </lineage>
</organism>
<dbReference type="InterPro" id="IPR041978">
    <property type="entry name" value="KOW_Spt5_5"/>
</dbReference>
<dbReference type="PANTHER" id="PTHR11125:SF7">
    <property type="entry name" value="TRANSCRIPTION ELONGATION FACTOR SPT5"/>
    <property type="match status" value="1"/>
</dbReference>
<evidence type="ECO:0000256" key="5">
    <source>
        <dbReference type="ARBA" id="ARBA00023163"/>
    </source>
</evidence>
<dbReference type="InterPro" id="IPR017071">
    <property type="entry name" value="TF_Spt5_eukaryote"/>
</dbReference>
<dbReference type="InterPro" id="IPR006645">
    <property type="entry name" value="NGN-like_dom"/>
</dbReference>
<feature type="domain" description="KOW" evidence="12">
    <location>
        <begin position="286"/>
        <end position="313"/>
    </location>
</feature>
<sequence>MATSDLHNQEFDESDEDDQDFSAGIAHGDQDAEGEPDDEVNAVPVAVDDEEEEDDEEEDDDDDEDDDEDEEEDEEVEPRRKRHRKTPRNMFVDIEAEVDAEDDDLEDDDEDRAEDGFIADDGEQPELNDLRMYPRDDHRHRELDRKFEQEKAEDMEALAAGFKERHGRSSRRNLGDSQVVPRRLLLPSVHDNSIWGVKCKPGKEREIIFSILKKQEESEMTKTPLQITSAFERGNTMPGYIYLEARKQADVMHALKGVSFAYPMTKILLVPIKEMPDLLYVVKKAEITPGTWVRFKRGKYQGDLAQVENVLASGLEVRIRMVPRLDYGNNPDDNDNLPPGVKRKRNPFGNKGNSLVGRPPQRLFSEIDARKNHTKYLQQGTTTSAGKKNFTYLGDEYEDGFLVKDVKLSLVQTENVNPTLEEVSKFASSTGDDGTENLDLGALAQSLRNTQSSYQPGDTVEVYDGEQQGVIGKVTSVQNDIVTMDVTEGDLRGKRIEIPSKGLRKKFREGDHVKVTGGSKYRDEVGMVVRMVEDKVTILSDLNMNEITVFSKDLTEASDAGGVSQTGKYDLHDLVQLDMATVACVTKVDRDSLRVLDQNGNSRMIVPSQISNKINNRRNGVATDRNNSEIRVGDTVKEVAGETRTGVILHIFRAFVFLHNREQAENSGVFVTRQNAVATIVAKGGRVATQTGPDLTKMNPALQRNGRPQNAPMAPPPKVGGRDRTIGQTIIIRMGPQKGLMGIVKDATDLQARVELHTKNKTISIDKEKLGFKDPITGTIRSYQEFIRPGGRGDGGGRGGGDRGGHGGSGPPRDQPSWASQSGSRTPQVDHSGSRTPAWMAGGSRTPAWMAGGDGGRTPAYTAGGKTPAWGMDGSRTSYAGNRTPAWNPSSRTPYIGDSERSAWDAGSKTPGRPDSFMDGPSTSSYSARTPGAYNAASPDFAPPSYSSKEMSAPTPGNPMSAPTPSAISAPTPGPMSAPTPRDSGSGWADTAPTPAPYGAAPTPGASGYAARDPRGGYYQGAPTPAAGYGNPRTPGVWAGDDDEVRYAEPTTP</sequence>
<dbReference type="SMART" id="SM00739">
    <property type="entry name" value="KOW"/>
    <property type="match status" value="5"/>
</dbReference>
<dbReference type="Proteomes" id="UP000277580">
    <property type="component" value="Unassembled WGS sequence"/>
</dbReference>
<feature type="domain" description="KOW" evidence="12">
    <location>
        <begin position="506"/>
        <end position="534"/>
    </location>
</feature>
<comment type="function">
    <text evidence="7 9">The SPT4-SPT5 complex mediates both activation and inhibition of transcription elongation, and plays a role in pre-mRNA processing. This complex seems to be important for the stability of the RNA polymerase II elongation machinery on the chromatin template but not for the inherent ability of this machinery to translocate down the gene.</text>
</comment>
<feature type="compositionally biased region" description="Acidic residues" evidence="10">
    <location>
        <begin position="47"/>
        <end position="76"/>
    </location>
</feature>
<dbReference type="GO" id="GO:0000785">
    <property type="term" value="C:chromatin"/>
    <property type="evidence" value="ECO:0007669"/>
    <property type="project" value="UniProtKB-ARBA"/>
</dbReference>
<feature type="domain" description="Spt5 C-terminal" evidence="13">
    <location>
        <begin position="833"/>
        <end position="1025"/>
    </location>
</feature>
<evidence type="ECO:0000256" key="7">
    <source>
        <dbReference type="ARBA" id="ARBA00024691"/>
    </source>
</evidence>
<dbReference type="Pfam" id="PF11942">
    <property type="entry name" value="Spt5_N"/>
    <property type="match status" value="1"/>
</dbReference>
<feature type="domain" description="KOW" evidence="12">
    <location>
        <begin position="629"/>
        <end position="654"/>
    </location>
</feature>
<dbReference type="FunFam" id="3.30.70.940:FF:000005">
    <property type="entry name" value="Transcription elongation factor SPT5"/>
    <property type="match status" value="1"/>
</dbReference>
<dbReference type="InterPro" id="IPR008991">
    <property type="entry name" value="Translation_prot_SH3-like_sf"/>
</dbReference>
<dbReference type="Pfam" id="PF23042">
    <property type="entry name" value="KOW1_SPT5"/>
    <property type="match status" value="1"/>
</dbReference>
<dbReference type="GO" id="GO:0032784">
    <property type="term" value="P:regulation of DNA-templated transcription elongation"/>
    <property type="evidence" value="ECO:0007669"/>
    <property type="project" value="InterPro"/>
</dbReference>
<dbReference type="SMART" id="SM01104">
    <property type="entry name" value="CTD"/>
    <property type="match status" value="1"/>
</dbReference>
<dbReference type="CDD" id="cd06085">
    <property type="entry name" value="KOW_Spt5_5"/>
    <property type="match status" value="1"/>
</dbReference>
<dbReference type="Gene3D" id="3.30.70.940">
    <property type="entry name" value="NusG, N-terminal domain"/>
    <property type="match status" value="1"/>
</dbReference>
<evidence type="ECO:0000259" key="13">
    <source>
        <dbReference type="SMART" id="SM01104"/>
    </source>
</evidence>
<evidence type="ECO:0000256" key="4">
    <source>
        <dbReference type="ARBA" id="ARBA00022664"/>
    </source>
</evidence>
<evidence type="ECO:0000256" key="2">
    <source>
        <dbReference type="ARBA" id="ARBA00006956"/>
    </source>
</evidence>
<dbReference type="STRING" id="1392247.A0A3N4L3X3"/>
<evidence type="ECO:0000313" key="15">
    <source>
        <dbReference type="Proteomes" id="UP000277580"/>
    </source>
</evidence>
<comment type="similarity">
    <text evidence="2 9">Belongs to the SPT5 family.</text>
</comment>
<keyword evidence="14" id="KW-0648">Protein biosynthesis</keyword>
<dbReference type="Pfam" id="PF23037">
    <property type="entry name" value="KOWx_SPT5"/>
    <property type="match status" value="1"/>
</dbReference>
<dbReference type="CDD" id="cd06083">
    <property type="entry name" value="KOW_Spt5_3"/>
    <property type="match status" value="1"/>
</dbReference>
<feature type="domain" description="KOW" evidence="12">
    <location>
        <begin position="453"/>
        <end position="480"/>
    </location>
</feature>
<feature type="region of interest" description="Disordered" evidence="10">
    <location>
        <begin position="689"/>
        <end position="723"/>
    </location>
</feature>
<feature type="compositionally biased region" description="Gly residues" evidence="10">
    <location>
        <begin position="790"/>
        <end position="799"/>
    </location>
</feature>
<dbReference type="InterPro" id="IPR014722">
    <property type="entry name" value="Rib_uL2_dom2"/>
</dbReference>
<evidence type="ECO:0000256" key="1">
    <source>
        <dbReference type="ARBA" id="ARBA00004123"/>
    </source>
</evidence>
<dbReference type="InterPro" id="IPR022581">
    <property type="entry name" value="Spt5_N"/>
</dbReference>
<comment type="subunit">
    <text evidence="8">Component of the SPT4-SPT5 complex. Interacts with RNA polymerase II.</text>
</comment>
<dbReference type="FunFam" id="2.30.30.30:FF:000029">
    <property type="entry name" value="Transcription elongation factor SPT5"/>
    <property type="match status" value="1"/>
</dbReference>
<feature type="compositionally biased region" description="Acidic residues" evidence="10">
    <location>
        <begin position="11"/>
        <end position="20"/>
    </location>
</feature>